<keyword evidence="2" id="KW-0698">rRNA processing</keyword>
<organism evidence="7 8">
    <name type="scientific">Waddlia chondrophila (strain ATCC VR-1470 / WSU 86-1044)</name>
    <dbReference type="NCBI Taxonomy" id="716544"/>
    <lineage>
        <taxon>Bacteria</taxon>
        <taxon>Pseudomonadati</taxon>
        <taxon>Chlamydiota</taxon>
        <taxon>Chlamydiia</taxon>
        <taxon>Parachlamydiales</taxon>
        <taxon>Waddliaceae</taxon>
        <taxon>Waddlia</taxon>
    </lineage>
</organism>
<dbReference type="GO" id="GO:0032259">
    <property type="term" value="P:methylation"/>
    <property type="evidence" value="ECO:0007669"/>
    <property type="project" value="UniProtKB-KW"/>
</dbReference>
<dbReference type="SUPFAM" id="SSF53790">
    <property type="entry name" value="Tetrapyrrole methylase"/>
    <property type="match status" value="1"/>
</dbReference>
<dbReference type="GO" id="GO:0008168">
    <property type="term" value="F:methyltransferase activity"/>
    <property type="evidence" value="ECO:0007669"/>
    <property type="project" value="UniProtKB-KW"/>
</dbReference>
<dbReference type="KEGG" id="wch:wcw_0981"/>
<evidence type="ECO:0000256" key="1">
    <source>
        <dbReference type="ARBA" id="ARBA00022490"/>
    </source>
</evidence>
<dbReference type="Pfam" id="PF00590">
    <property type="entry name" value="TP_methylase"/>
    <property type="match status" value="1"/>
</dbReference>
<accession>D6YW30</accession>
<protein>
    <submittedName>
        <fullName evidence="7">Putative tetrapyrrole methylase</fullName>
    </submittedName>
</protein>
<keyword evidence="1" id="KW-0963">Cytoplasm</keyword>
<evidence type="ECO:0000256" key="5">
    <source>
        <dbReference type="ARBA" id="ARBA00022691"/>
    </source>
</evidence>
<dbReference type="Gene3D" id="3.30.950.10">
    <property type="entry name" value="Methyltransferase, Cobalt-precorrin-4 Transmethylase, Domain 2"/>
    <property type="match status" value="1"/>
</dbReference>
<dbReference type="RefSeq" id="WP_013182055.1">
    <property type="nucleotide sequence ID" value="NC_014225.1"/>
</dbReference>
<reference evidence="7 8" key="1">
    <citation type="journal article" date="2010" name="PLoS ONE">
        <title>The Waddlia genome: a window into chlamydial biology.</title>
        <authorList>
            <person name="Bertelli C."/>
            <person name="Collyn F."/>
            <person name="Croxatto A."/>
            <person name="Ruckert C."/>
            <person name="Polkinghorne A."/>
            <person name="Kebbi-Beghdadi C."/>
            <person name="Goesmann A."/>
            <person name="Vaughan L."/>
            <person name="Greub G."/>
        </authorList>
    </citation>
    <scope>NUCLEOTIDE SEQUENCE [LARGE SCALE GENOMIC DNA]</scope>
    <source>
        <strain evidence="8">ATCC VR-1470 / WSU 86-1044</strain>
    </source>
</reference>
<dbReference type="InterPro" id="IPR008189">
    <property type="entry name" value="rRNA_ssu_MeTfrase_I"/>
</dbReference>
<feature type="domain" description="Tetrapyrrole methylase" evidence="6">
    <location>
        <begin position="70"/>
        <end position="210"/>
    </location>
</feature>
<name>D6YW30_WADCW</name>
<dbReference type="PANTHER" id="PTHR46111">
    <property type="entry name" value="RIBOSOMAL RNA SMALL SUBUNIT METHYLTRANSFERASE I"/>
    <property type="match status" value="1"/>
</dbReference>
<dbReference type="eggNOG" id="COG0313">
    <property type="taxonomic scope" value="Bacteria"/>
</dbReference>
<dbReference type="OrthoDB" id="9809084at2"/>
<keyword evidence="3 7" id="KW-0489">Methyltransferase</keyword>
<dbReference type="HOGENOM" id="CLU_044779_4_1_0"/>
<dbReference type="AlphaFoldDB" id="D6YW30"/>
<keyword evidence="8" id="KW-1185">Reference proteome</keyword>
<dbReference type="Gene3D" id="3.40.1010.10">
    <property type="entry name" value="Cobalt-precorrin-4 Transmethylase, Domain 1"/>
    <property type="match status" value="1"/>
</dbReference>
<sequence>MKPALLLLPNLLGNHKHHELFLPPSVDKAVASIHGLIAESVKEGRRYLSRFQLEKPPHEIPLALCNKHTRSDEIDFLLEPLKKGERWGIVSDCGLPCLADPGARLVKRARELGIAVKAFVGPSSIVLALMLSGLSGQNFSFHGYLDKNDKQMRKQIQQLERMPATHIVMERPYQNQKTLEALIETLDESTQLCIAWELTNPDQGILTQPVKLWRKSPLPNLEKRNALFLFQRNFD</sequence>
<dbReference type="CDD" id="cd11649">
    <property type="entry name" value="RsmI_like"/>
    <property type="match status" value="1"/>
</dbReference>
<dbReference type="Proteomes" id="UP000001505">
    <property type="component" value="Chromosome"/>
</dbReference>
<evidence type="ECO:0000259" key="6">
    <source>
        <dbReference type="Pfam" id="PF00590"/>
    </source>
</evidence>
<dbReference type="InterPro" id="IPR000878">
    <property type="entry name" value="4pyrrol_Mease"/>
</dbReference>
<evidence type="ECO:0000313" key="7">
    <source>
        <dbReference type="EMBL" id="ADI38341.1"/>
    </source>
</evidence>
<evidence type="ECO:0000256" key="3">
    <source>
        <dbReference type="ARBA" id="ARBA00022603"/>
    </source>
</evidence>
<gene>
    <name evidence="7" type="ordered locus">wcw_0981</name>
</gene>
<dbReference type="GO" id="GO:0006364">
    <property type="term" value="P:rRNA processing"/>
    <property type="evidence" value="ECO:0007669"/>
    <property type="project" value="UniProtKB-KW"/>
</dbReference>
<dbReference type="InterPro" id="IPR014777">
    <property type="entry name" value="4pyrrole_Mease_sub1"/>
</dbReference>
<dbReference type="EMBL" id="CP001928">
    <property type="protein sequence ID" value="ADI38341.1"/>
    <property type="molecule type" value="Genomic_DNA"/>
</dbReference>
<evidence type="ECO:0000256" key="2">
    <source>
        <dbReference type="ARBA" id="ARBA00022552"/>
    </source>
</evidence>
<dbReference type="STRING" id="716544.wcw_0981"/>
<keyword evidence="4" id="KW-0808">Transferase</keyword>
<evidence type="ECO:0000313" key="8">
    <source>
        <dbReference type="Proteomes" id="UP000001505"/>
    </source>
</evidence>
<dbReference type="PANTHER" id="PTHR46111:SF2">
    <property type="entry name" value="SAM-DEPENDENT METHYLTRANSFERASE"/>
    <property type="match status" value="1"/>
</dbReference>
<evidence type="ECO:0000256" key="4">
    <source>
        <dbReference type="ARBA" id="ARBA00022679"/>
    </source>
</evidence>
<dbReference type="PIRSF" id="PIRSF005917">
    <property type="entry name" value="MTase_YraL"/>
    <property type="match status" value="1"/>
</dbReference>
<dbReference type="InterPro" id="IPR014776">
    <property type="entry name" value="4pyrrole_Mease_sub2"/>
</dbReference>
<keyword evidence="5" id="KW-0949">S-adenosyl-L-methionine</keyword>
<dbReference type="InterPro" id="IPR035996">
    <property type="entry name" value="4pyrrol_Methylase_sf"/>
</dbReference>
<proteinExistence type="predicted"/>